<feature type="DNA-binding region" description="H-T-H motif" evidence="4">
    <location>
        <begin position="36"/>
        <end position="55"/>
    </location>
</feature>
<reference evidence="6 7" key="1">
    <citation type="submission" date="2017-02" db="EMBL/GenBank/DDBJ databases">
        <title>Draft genome of Saccharomonospora sp. 154.</title>
        <authorList>
            <person name="Alonso-Carmona G.S."/>
            <person name="De La Haba R."/>
            <person name="Vera-Gargallo B."/>
            <person name="Sandoval-Trujillo A.H."/>
            <person name="Ramirez-Duran N."/>
            <person name="Ventosa A."/>
        </authorList>
    </citation>
    <scope>NUCLEOTIDE SEQUENCE [LARGE SCALE GENOMIC DNA]</scope>
    <source>
        <strain evidence="6 7">LRS4.154</strain>
    </source>
</reference>
<dbReference type="PANTHER" id="PTHR30055">
    <property type="entry name" value="HTH-TYPE TRANSCRIPTIONAL REGULATOR RUTR"/>
    <property type="match status" value="1"/>
</dbReference>
<evidence type="ECO:0000313" key="7">
    <source>
        <dbReference type="Proteomes" id="UP000192591"/>
    </source>
</evidence>
<keyword evidence="2 4" id="KW-0238">DNA-binding</keyword>
<dbReference type="GO" id="GO:0000976">
    <property type="term" value="F:transcription cis-regulatory region binding"/>
    <property type="evidence" value="ECO:0007669"/>
    <property type="project" value="TreeGrafter"/>
</dbReference>
<dbReference type="PANTHER" id="PTHR30055:SF149">
    <property type="entry name" value="TETR-FAMILY TRANSCRIPTIONAL REGULATOR"/>
    <property type="match status" value="1"/>
</dbReference>
<evidence type="ECO:0000259" key="5">
    <source>
        <dbReference type="PROSITE" id="PS50977"/>
    </source>
</evidence>
<dbReference type="InterPro" id="IPR011075">
    <property type="entry name" value="TetR_C"/>
</dbReference>
<protein>
    <submittedName>
        <fullName evidence="6">TetR family transcriptional regulator</fullName>
    </submittedName>
</protein>
<dbReference type="Gene3D" id="1.10.10.60">
    <property type="entry name" value="Homeodomain-like"/>
    <property type="match status" value="1"/>
</dbReference>
<dbReference type="GO" id="GO:0003700">
    <property type="term" value="F:DNA-binding transcription factor activity"/>
    <property type="evidence" value="ECO:0007669"/>
    <property type="project" value="TreeGrafter"/>
</dbReference>
<accession>A0A1V9AAD3</accession>
<evidence type="ECO:0000313" key="6">
    <source>
        <dbReference type="EMBL" id="OQO93986.1"/>
    </source>
</evidence>
<dbReference type="RefSeq" id="WP_081190900.1">
    <property type="nucleotide sequence ID" value="NZ_MWIH01000003.1"/>
</dbReference>
<proteinExistence type="predicted"/>
<dbReference type="EMBL" id="MWIH01000003">
    <property type="protein sequence ID" value="OQO93986.1"/>
    <property type="molecule type" value="Genomic_DNA"/>
</dbReference>
<dbReference type="SUPFAM" id="SSF48498">
    <property type="entry name" value="Tetracyclin repressor-like, C-terminal domain"/>
    <property type="match status" value="1"/>
</dbReference>
<dbReference type="Gene3D" id="1.10.357.10">
    <property type="entry name" value="Tetracycline Repressor, domain 2"/>
    <property type="match status" value="1"/>
</dbReference>
<feature type="domain" description="HTH tetR-type" evidence="5">
    <location>
        <begin position="13"/>
        <end position="73"/>
    </location>
</feature>
<keyword evidence="7" id="KW-1185">Reference proteome</keyword>
<dbReference type="Pfam" id="PF00440">
    <property type="entry name" value="TetR_N"/>
    <property type="match status" value="1"/>
</dbReference>
<dbReference type="Proteomes" id="UP000192591">
    <property type="component" value="Unassembled WGS sequence"/>
</dbReference>
<comment type="caution">
    <text evidence="6">The sequence shown here is derived from an EMBL/GenBank/DDBJ whole genome shotgun (WGS) entry which is preliminary data.</text>
</comment>
<dbReference type="AlphaFoldDB" id="A0A1V9AAD3"/>
<evidence type="ECO:0000256" key="1">
    <source>
        <dbReference type="ARBA" id="ARBA00023015"/>
    </source>
</evidence>
<dbReference type="SUPFAM" id="SSF46689">
    <property type="entry name" value="Homeodomain-like"/>
    <property type="match status" value="1"/>
</dbReference>
<evidence type="ECO:0000256" key="4">
    <source>
        <dbReference type="PROSITE-ProRule" id="PRU00335"/>
    </source>
</evidence>
<evidence type="ECO:0000256" key="3">
    <source>
        <dbReference type="ARBA" id="ARBA00023163"/>
    </source>
</evidence>
<sequence length="194" mass="21696">MVESASRRTRLTPERERELFTSVIELVREQGYEAVTMDAIAARTRASKATLYRQWESKPTLIATALRHLAGPSEDVDTGSLAEDLRCLVRHLLHHATEDTALLNGLAHAVSKDADLWRALYDLHIRPGLELVDTVLRRAVERGELAPDNPARPFVPQLILGAFGTRRLLENRDADGDYMDSYLKGVVFPVLGID</sequence>
<keyword evidence="3" id="KW-0804">Transcription</keyword>
<dbReference type="InterPro" id="IPR036271">
    <property type="entry name" value="Tet_transcr_reg_TetR-rel_C_sf"/>
</dbReference>
<dbReference type="InterPro" id="IPR050109">
    <property type="entry name" value="HTH-type_TetR-like_transc_reg"/>
</dbReference>
<name>A0A1V9AAD3_SACPI</name>
<gene>
    <name evidence="6" type="ORF">B1813_05615</name>
</gene>
<organism evidence="6 7">
    <name type="scientific">Saccharomonospora piscinae</name>
    <dbReference type="NCBI Taxonomy" id="687388"/>
    <lineage>
        <taxon>Bacteria</taxon>
        <taxon>Bacillati</taxon>
        <taxon>Actinomycetota</taxon>
        <taxon>Actinomycetes</taxon>
        <taxon>Pseudonocardiales</taxon>
        <taxon>Pseudonocardiaceae</taxon>
        <taxon>Saccharomonospora</taxon>
    </lineage>
</organism>
<dbReference type="InterPro" id="IPR009057">
    <property type="entry name" value="Homeodomain-like_sf"/>
</dbReference>
<dbReference type="InterPro" id="IPR001647">
    <property type="entry name" value="HTH_TetR"/>
</dbReference>
<evidence type="ECO:0000256" key="2">
    <source>
        <dbReference type="ARBA" id="ARBA00023125"/>
    </source>
</evidence>
<dbReference type="PROSITE" id="PS50977">
    <property type="entry name" value="HTH_TETR_2"/>
    <property type="match status" value="1"/>
</dbReference>
<keyword evidence="1" id="KW-0805">Transcription regulation</keyword>
<dbReference type="Pfam" id="PF16859">
    <property type="entry name" value="TetR_C_11"/>
    <property type="match status" value="1"/>
</dbReference>
<dbReference type="STRING" id="1962155.B1813_05615"/>